<feature type="compositionally biased region" description="Low complexity" evidence="1">
    <location>
        <begin position="343"/>
        <end position="354"/>
    </location>
</feature>
<accession>A0AAD6YWG0</accession>
<organism evidence="2 3">
    <name type="scientific">Mycena albidolilacea</name>
    <dbReference type="NCBI Taxonomy" id="1033008"/>
    <lineage>
        <taxon>Eukaryota</taxon>
        <taxon>Fungi</taxon>
        <taxon>Dikarya</taxon>
        <taxon>Basidiomycota</taxon>
        <taxon>Agaricomycotina</taxon>
        <taxon>Agaricomycetes</taxon>
        <taxon>Agaricomycetidae</taxon>
        <taxon>Agaricales</taxon>
        <taxon>Marasmiineae</taxon>
        <taxon>Mycenaceae</taxon>
        <taxon>Mycena</taxon>
    </lineage>
</organism>
<keyword evidence="3" id="KW-1185">Reference proteome</keyword>
<evidence type="ECO:0000313" key="2">
    <source>
        <dbReference type="EMBL" id="KAJ7300572.1"/>
    </source>
</evidence>
<name>A0AAD6YWG0_9AGAR</name>
<dbReference type="AlphaFoldDB" id="A0AAD6YWG0"/>
<comment type="caution">
    <text evidence="2">The sequence shown here is derived from an EMBL/GenBank/DDBJ whole genome shotgun (WGS) entry which is preliminary data.</text>
</comment>
<feature type="region of interest" description="Disordered" evidence="1">
    <location>
        <begin position="314"/>
        <end position="354"/>
    </location>
</feature>
<proteinExistence type="predicted"/>
<sequence length="462" mass="50799">MASDSTKQERHAAAQRQYRASNIEAVRAKNRERMRLYMCRFFAAQKIALKKHRKRANRTAEEVAAAAEKRRAGDADYNERKYVDKYGHQQFMENYFPLYEKTGQKHLPGLKWGSEVAGRQHKQHIPSRDLPSFRFAQQMVCKLPFTRNNTNYISDTDHDENSRKFWFLVFGRGLYTKKRHTNGCHKTTGARAYESDADSDTDNDTEGPKVRARVLAAIASPKKSIKPERGASTQHTESVRRERSASTQRAQTIKRTPSVPVKHMPSASVPVMHRTVKAELVSLPKKTPLYADCEDSDLEEDLFKSNSSIEVPLAASRAASRPKSVLSTLDEDEDMPMPPASAPPTTNSFSPTISSASSLSATSIAPSIYSSVSGSLATCVASAPAAPATAPATSSSGGRGSPRVATPSRGHAVSISAHLLYNRRTGVLYEDPEKGVEEMGRGDSMEVVKRGNVAQWVSGLGG</sequence>
<reference evidence="2" key="1">
    <citation type="submission" date="2023-03" db="EMBL/GenBank/DDBJ databases">
        <title>Massive genome expansion in bonnet fungi (Mycena s.s.) driven by repeated elements and novel gene families across ecological guilds.</title>
        <authorList>
            <consortium name="Lawrence Berkeley National Laboratory"/>
            <person name="Harder C.B."/>
            <person name="Miyauchi S."/>
            <person name="Viragh M."/>
            <person name="Kuo A."/>
            <person name="Thoen E."/>
            <person name="Andreopoulos B."/>
            <person name="Lu D."/>
            <person name="Skrede I."/>
            <person name="Drula E."/>
            <person name="Henrissat B."/>
            <person name="Morin E."/>
            <person name="Kohler A."/>
            <person name="Barry K."/>
            <person name="LaButti K."/>
            <person name="Morin E."/>
            <person name="Salamov A."/>
            <person name="Lipzen A."/>
            <person name="Mereny Z."/>
            <person name="Hegedus B."/>
            <person name="Baldrian P."/>
            <person name="Stursova M."/>
            <person name="Weitz H."/>
            <person name="Taylor A."/>
            <person name="Grigoriev I.V."/>
            <person name="Nagy L.G."/>
            <person name="Martin F."/>
            <person name="Kauserud H."/>
        </authorList>
    </citation>
    <scope>NUCLEOTIDE SEQUENCE</scope>
    <source>
        <strain evidence="2">CBHHK002</strain>
    </source>
</reference>
<dbReference type="EMBL" id="JARIHO010000161">
    <property type="protein sequence ID" value="KAJ7300572.1"/>
    <property type="molecule type" value="Genomic_DNA"/>
</dbReference>
<evidence type="ECO:0000256" key="1">
    <source>
        <dbReference type="SAM" id="MobiDB-lite"/>
    </source>
</evidence>
<protein>
    <submittedName>
        <fullName evidence="2">Uncharacterized protein</fullName>
    </submittedName>
</protein>
<gene>
    <name evidence="2" type="ORF">DFH08DRAFT_828348</name>
</gene>
<feature type="region of interest" description="Disordered" evidence="1">
    <location>
        <begin position="218"/>
        <end position="267"/>
    </location>
</feature>
<dbReference type="Proteomes" id="UP001218218">
    <property type="component" value="Unassembled WGS sequence"/>
</dbReference>
<evidence type="ECO:0000313" key="3">
    <source>
        <dbReference type="Proteomes" id="UP001218218"/>
    </source>
</evidence>
<feature type="compositionally biased region" description="Polar residues" evidence="1">
    <location>
        <begin position="245"/>
        <end position="255"/>
    </location>
</feature>
<feature type="region of interest" description="Disordered" evidence="1">
    <location>
        <begin position="387"/>
        <end position="409"/>
    </location>
</feature>
<feature type="compositionally biased region" description="Low complexity" evidence="1">
    <location>
        <begin position="387"/>
        <end position="405"/>
    </location>
</feature>